<dbReference type="PANTHER" id="PTHR36800:SF1">
    <property type="entry name" value="POLYAMINE-MODULATED FACTOR 1-BINDING PROTEIN"/>
    <property type="match status" value="1"/>
</dbReference>
<protein>
    <submittedName>
        <fullName evidence="1">Uncharacterized protein</fullName>
    </submittedName>
</protein>
<dbReference type="AlphaFoldDB" id="A0A0K9NW39"/>
<organism evidence="1 2">
    <name type="scientific">Zostera marina</name>
    <name type="common">Eelgrass</name>
    <dbReference type="NCBI Taxonomy" id="29655"/>
    <lineage>
        <taxon>Eukaryota</taxon>
        <taxon>Viridiplantae</taxon>
        <taxon>Streptophyta</taxon>
        <taxon>Embryophyta</taxon>
        <taxon>Tracheophyta</taxon>
        <taxon>Spermatophyta</taxon>
        <taxon>Magnoliopsida</taxon>
        <taxon>Liliopsida</taxon>
        <taxon>Zosteraceae</taxon>
        <taxon>Zostera</taxon>
    </lineage>
</organism>
<name>A0A0K9NW39_ZOSMR</name>
<dbReference type="OMA" id="IMENMFK"/>
<evidence type="ECO:0000313" key="2">
    <source>
        <dbReference type="Proteomes" id="UP000036987"/>
    </source>
</evidence>
<dbReference type="OrthoDB" id="778453at2759"/>
<proteinExistence type="predicted"/>
<keyword evidence="2" id="KW-1185">Reference proteome</keyword>
<dbReference type="EMBL" id="LFYR01001623">
    <property type="protein sequence ID" value="KMZ60262.1"/>
    <property type="molecule type" value="Genomic_DNA"/>
</dbReference>
<accession>A0A0K9NW39</accession>
<gene>
    <name evidence="1" type="ORF">ZOSMA_5G01270</name>
</gene>
<comment type="caution">
    <text evidence="1">The sequence shown here is derived from an EMBL/GenBank/DDBJ whole genome shotgun (WGS) entry which is preliminary data.</text>
</comment>
<dbReference type="Proteomes" id="UP000036987">
    <property type="component" value="Unassembled WGS sequence"/>
</dbReference>
<reference evidence="2" key="1">
    <citation type="journal article" date="2016" name="Nature">
        <title>The genome of the seagrass Zostera marina reveals angiosperm adaptation to the sea.</title>
        <authorList>
            <person name="Olsen J.L."/>
            <person name="Rouze P."/>
            <person name="Verhelst B."/>
            <person name="Lin Y.-C."/>
            <person name="Bayer T."/>
            <person name="Collen J."/>
            <person name="Dattolo E."/>
            <person name="De Paoli E."/>
            <person name="Dittami S."/>
            <person name="Maumus F."/>
            <person name="Michel G."/>
            <person name="Kersting A."/>
            <person name="Lauritano C."/>
            <person name="Lohaus R."/>
            <person name="Toepel M."/>
            <person name="Tonon T."/>
            <person name="Vanneste K."/>
            <person name="Amirebrahimi M."/>
            <person name="Brakel J."/>
            <person name="Bostroem C."/>
            <person name="Chovatia M."/>
            <person name="Grimwood J."/>
            <person name="Jenkins J.W."/>
            <person name="Jueterbock A."/>
            <person name="Mraz A."/>
            <person name="Stam W.T."/>
            <person name="Tice H."/>
            <person name="Bornberg-Bauer E."/>
            <person name="Green P.J."/>
            <person name="Pearson G.A."/>
            <person name="Procaccini G."/>
            <person name="Duarte C.M."/>
            <person name="Schmutz J."/>
            <person name="Reusch T.B.H."/>
            <person name="Van de Peer Y."/>
        </authorList>
    </citation>
    <scope>NUCLEOTIDE SEQUENCE [LARGE SCALE GENOMIC DNA]</scope>
    <source>
        <strain evidence="2">cv. Finnish</strain>
    </source>
</reference>
<evidence type="ECO:0000313" key="1">
    <source>
        <dbReference type="EMBL" id="KMZ60262.1"/>
    </source>
</evidence>
<sequence length="100" mass="11252">MENLKTLIPHSPHSTGTQLTVSEPLVSTLLYDISQQVQSTMEGMLKLTSEVDRSSSEITEEIRKCGETVDSRQRLLEEEKESVQKAAYAVLDMLDARGRR</sequence>
<dbReference type="PANTHER" id="PTHR36800">
    <property type="entry name" value="POLYAMINE-MODULATED FACTOR 1-BINDING PROTEIN"/>
    <property type="match status" value="1"/>
</dbReference>